<dbReference type="STRING" id="87229.A0A4Z1KP84"/>
<evidence type="ECO:0000256" key="4">
    <source>
        <dbReference type="SAM" id="MobiDB-lite"/>
    </source>
</evidence>
<dbReference type="Proteomes" id="UP000297280">
    <property type="component" value="Unassembled WGS sequence"/>
</dbReference>
<feature type="compositionally biased region" description="Polar residues" evidence="4">
    <location>
        <begin position="16"/>
        <end position="29"/>
    </location>
</feature>
<protein>
    <recommendedName>
        <fullName evidence="6">RING-CH-type domain-containing protein</fullName>
    </recommendedName>
</protein>
<dbReference type="PANTHER" id="PTHR46347">
    <property type="entry name" value="RING/FYVE/PHD ZINC FINGER SUPERFAMILY PROTEIN"/>
    <property type="match status" value="1"/>
</dbReference>
<keyword evidence="2" id="KW-0863">Zinc-finger</keyword>
<feature type="domain" description="RING-CH-type" evidence="6">
    <location>
        <begin position="52"/>
        <end position="144"/>
    </location>
</feature>
<keyword evidence="1" id="KW-0479">Metal-binding</keyword>
<dbReference type="SMART" id="SM00744">
    <property type="entry name" value="RINGv"/>
    <property type="match status" value="1"/>
</dbReference>
<feature type="region of interest" description="Disordered" evidence="4">
    <location>
        <begin position="1"/>
        <end position="52"/>
    </location>
</feature>
<feature type="compositionally biased region" description="Acidic residues" evidence="4">
    <location>
        <begin position="307"/>
        <end position="320"/>
    </location>
</feature>
<keyword evidence="3" id="KW-0862">Zinc</keyword>
<dbReference type="InterPro" id="IPR013083">
    <property type="entry name" value="Znf_RING/FYVE/PHD"/>
</dbReference>
<keyword evidence="5" id="KW-0472">Membrane</keyword>
<keyword evidence="5" id="KW-1133">Transmembrane helix</keyword>
<feature type="transmembrane region" description="Helical" evidence="5">
    <location>
        <begin position="265"/>
        <end position="285"/>
    </location>
</feature>
<dbReference type="Pfam" id="PF12906">
    <property type="entry name" value="RINGv"/>
    <property type="match status" value="1"/>
</dbReference>
<evidence type="ECO:0000256" key="1">
    <source>
        <dbReference type="ARBA" id="ARBA00022723"/>
    </source>
</evidence>
<sequence length="350" mass="39531">MATTQPTWSWDDLSAESDSQSYHENQNDAFTADEHTPQEAPVPEPEPEPTRRRYYPSRLCRICLETVEPTFETPTEGIASMINPTPRVTYTSEDPELGRLMRPCKCKGSQRYVHEGCLTAWRYTNPGSKNYYVCPTCHFRYHFHRMKWGHWISSAMTQLCLTLAILFVTIFGMGFVADPIINFYLDPYDTIFSLPSMGGNGPVLHVMDTEANTWAEHLLKGLASLGMLGFVKIFFAMSPLSWWNVRQTGLFGGGRARAGTGRNRLENISWTLVIIGVGAFLVTVWKWTRSWSKSVLEKAGETVIDVGGDDADDEDEDEQTQAEVNEQVNAENTRGERLQTPVGPETRKSQ</sequence>
<keyword evidence="5" id="KW-0812">Transmembrane</keyword>
<evidence type="ECO:0000313" key="7">
    <source>
        <dbReference type="EMBL" id="TGO87310.1"/>
    </source>
</evidence>
<dbReference type="SUPFAM" id="SSF57850">
    <property type="entry name" value="RING/U-box"/>
    <property type="match status" value="1"/>
</dbReference>
<feature type="transmembrane region" description="Helical" evidence="5">
    <location>
        <begin position="155"/>
        <end position="177"/>
    </location>
</feature>
<organism evidence="7 8">
    <name type="scientific">Botrytis porri</name>
    <dbReference type="NCBI Taxonomy" id="87229"/>
    <lineage>
        <taxon>Eukaryota</taxon>
        <taxon>Fungi</taxon>
        <taxon>Dikarya</taxon>
        <taxon>Ascomycota</taxon>
        <taxon>Pezizomycotina</taxon>
        <taxon>Leotiomycetes</taxon>
        <taxon>Helotiales</taxon>
        <taxon>Sclerotiniaceae</taxon>
        <taxon>Botrytis</taxon>
    </lineage>
</organism>
<name>A0A4Z1KP84_9HELO</name>
<evidence type="ECO:0000259" key="6">
    <source>
        <dbReference type="PROSITE" id="PS51292"/>
    </source>
</evidence>
<reference evidence="7 8" key="1">
    <citation type="submission" date="2017-12" db="EMBL/GenBank/DDBJ databases">
        <title>Comparative genomics of Botrytis spp.</title>
        <authorList>
            <person name="Valero-Jimenez C.A."/>
            <person name="Tapia P."/>
            <person name="Veloso J."/>
            <person name="Silva-Moreno E."/>
            <person name="Staats M."/>
            <person name="Valdes J.H."/>
            <person name="Van Kan J.A.L."/>
        </authorList>
    </citation>
    <scope>NUCLEOTIDE SEQUENCE [LARGE SCALE GENOMIC DNA]</scope>
    <source>
        <strain evidence="7 8">MUCL3349</strain>
    </source>
</reference>
<dbReference type="AlphaFoldDB" id="A0A4Z1KP84"/>
<dbReference type="PROSITE" id="PS51292">
    <property type="entry name" value="ZF_RING_CH"/>
    <property type="match status" value="1"/>
</dbReference>
<dbReference type="GO" id="GO:0008270">
    <property type="term" value="F:zinc ion binding"/>
    <property type="evidence" value="ECO:0007669"/>
    <property type="project" value="UniProtKB-KW"/>
</dbReference>
<evidence type="ECO:0000256" key="3">
    <source>
        <dbReference type="ARBA" id="ARBA00022833"/>
    </source>
</evidence>
<dbReference type="PANTHER" id="PTHR46347:SF1">
    <property type="entry name" value="RING_FYVE_PHD ZINC FINGER SUPERFAMILY PROTEIN"/>
    <property type="match status" value="1"/>
</dbReference>
<comment type="caution">
    <text evidence="7">The sequence shown here is derived from an EMBL/GenBank/DDBJ whole genome shotgun (WGS) entry which is preliminary data.</text>
</comment>
<evidence type="ECO:0000313" key="8">
    <source>
        <dbReference type="Proteomes" id="UP000297280"/>
    </source>
</evidence>
<evidence type="ECO:0000256" key="5">
    <source>
        <dbReference type="SAM" id="Phobius"/>
    </source>
</evidence>
<feature type="region of interest" description="Disordered" evidence="4">
    <location>
        <begin position="305"/>
        <end position="350"/>
    </location>
</feature>
<dbReference type="OrthoDB" id="264354at2759"/>
<feature type="transmembrane region" description="Helical" evidence="5">
    <location>
        <begin position="222"/>
        <end position="245"/>
    </location>
</feature>
<dbReference type="InterPro" id="IPR011016">
    <property type="entry name" value="Znf_RING-CH"/>
</dbReference>
<gene>
    <name evidence="7" type="ORF">BPOR_0235g00110</name>
</gene>
<dbReference type="CDD" id="cd16495">
    <property type="entry name" value="RING_CH-C4HC3_MARCH"/>
    <property type="match status" value="1"/>
</dbReference>
<keyword evidence="8" id="KW-1185">Reference proteome</keyword>
<dbReference type="EMBL" id="PQXO01000235">
    <property type="protein sequence ID" value="TGO87310.1"/>
    <property type="molecule type" value="Genomic_DNA"/>
</dbReference>
<accession>A0A4Z1KP84</accession>
<dbReference type="Gene3D" id="3.30.40.10">
    <property type="entry name" value="Zinc/RING finger domain, C3HC4 (zinc finger)"/>
    <property type="match status" value="1"/>
</dbReference>
<evidence type="ECO:0000256" key="2">
    <source>
        <dbReference type="ARBA" id="ARBA00022771"/>
    </source>
</evidence>
<proteinExistence type="predicted"/>